<keyword evidence="7" id="KW-1185">Reference proteome</keyword>
<dbReference type="Gene3D" id="3.90.1150.10">
    <property type="entry name" value="Aspartate Aminotransferase, domain 1"/>
    <property type="match status" value="1"/>
</dbReference>
<evidence type="ECO:0000256" key="4">
    <source>
        <dbReference type="PIRSR" id="PIRSR001434-2"/>
    </source>
</evidence>
<protein>
    <recommendedName>
        <fullName evidence="3">O-succinylhomoserine sulfhydrylase</fullName>
        <shortName evidence="3">OSH sulfhydrylase</shortName>
        <shortName evidence="3">OSHS sulfhydrylase</shortName>
        <ecNumber evidence="3">2.5.1.-</ecNumber>
    </recommendedName>
</protein>
<dbReference type="OrthoDB" id="9790858at2"/>
<keyword evidence="3" id="KW-0808">Transferase</keyword>
<dbReference type="Pfam" id="PF01053">
    <property type="entry name" value="Cys_Met_Meta_PP"/>
    <property type="match status" value="1"/>
</dbReference>
<name>A0A4D7B769_9HYPH</name>
<dbReference type="InterPro" id="IPR015424">
    <property type="entry name" value="PyrdxlP-dep_Trfase"/>
</dbReference>
<dbReference type="InterPro" id="IPR006234">
    <property type="entry name" value="O-succ-hSer_sulfhydrylase"/>
</dbReference>
<dbReference type="GO" id="GO:0016765">
    <property type="term" value="F:transferase activity, transferring alkyl or aryl (other than methyl) groups"/>
    <property type="evidence" value="ECO:0007669"/>
    <property type="project" value="UniProtKB-UniRule"/>
</dbReference>
<dbReference type="NCBIfam" id="NF005696">
    <property type="entry name" value="PRK07504.1"/>
    <property type="match status" value="1"/>
</dbReference>
<reference evidence="6 7" key="1">
    <citation type="submission" date="2019-04" db="EMBL/GenBank/DDBJ databases">
        <title>Phreatobacter aquaticus sp. nov.</title>
        <authorList>
            <person name="Choi A."/>
        </authorList>
    </citation>
    <scope>NUCLEOTIDE SEQUENCE [LARGE SCALE GENOMIC DNA]</scope>
    <source>
        <strain evidence="6 7">KCTC 52518</strain>
    </source>
</reference>
<evidence type="ECO:0000256" key="5">
    <source>
        <dbReference type="RuleBase" id="RU362118"/>
    </source>
</evidence>
<evidence type="ECO:0000313" key="7">
    <source>
        <dbReference type="Proteomes" id="UP000298781"/>
    </source>
</evidence>
<dbReference type="PANTHER" id="PTHR11808">
    <property type="entry name" value="TRANS-SULFURATION ENZYME FAMILY MEMBER"/>
    <property type="match status" value="1"/>
</dbReference>
<dbReference type="GO" id="GO:0016846">
    <property type="term" value="F:carbon-sulfur lyase activity"/>
    <property type="evidence" value="ECO:0007669"/>
    <property type="project" value="TreeGrafter"/>
</dbReference>
<dbReference type="RefSeq" id="WP_136961644.1">
    <property type="nucleotide sequence ID" value="NZ_CP039690.1"/>
</dbReference>
<sequence length="408" mass="44172">MKKPFDPASARPATRLVHGGTLRSEFGETSEALFLTQGHVYATAEEAEARFKGTEPGFIYARFSNPTVSMFEERMALLEGAEAAKATATGMAAVNAVLFGQLSAGDHVVAAKALFGSNRFIIETLLPRFGVTSTLVDGADLAQWQAAVKPNTKVFFLESPTNPTLEVYDIAAICTIGKKTGIRTVVDNVFATPLLQSPLQLGADCVIYSTTKHVDGQGRCMGGVILASKQFIADYIYQYLRQTGPAMSPFNAWVMLKGLETLHVRVERQTANAAKVADALAELPGVNRVIYPGRPDHPQYELAKRQMRGGSTLVAFEVEGGKQGAFRVANALQIIRISNNLGDAKSLITHPPTTTHDRFTPAERAEMGISDGLLRLSVGLEDPEDLIEDLGQAVRSLVWPKEAKLVRL</sequence>
<dbReference type="Gene3D" id="3.40.640.10">
    <property type="entry name" value="Type I PLP-dependent aspartate aminotransferase-like (Major domain)"/>
    <property type="match status" value="1"/>
</dbReference>
<dbReference type="AlphaFoldDB" id="A0A4D7B769"/>
<comment type="catalytic activity">
    <reaction evidence="3">
        <text>O-succinyl-L-homoserine + hydrogen sulfide = L-homocysteine + succinate</text>
        <dbReference type="Rhea" id="RHEA:27826"/>
        <dbReference type="ChEBI" id="CHEBI:29919"/>
        <dbReference type="ChEBI" id="CHEBI:30031"/>
        <dbReference type="ChEBI" id="CHEBI:57661"/>
        <dbReference type="ChEBI" id="CHEBI:58199"/>
    </reaction>
</comment>
<keyword evidence="3" id="KW-0028">Amino-acid biosynthesis</keyword>
<evidence type="ECO:0000256" key="3">
    <source>
        <dbReference type="HAMAP-Rule" id="MF_02056"/>
    </source>
</evidence>
<comment type="pathway">
    <text evidence="3">Amino-acid biosynthesis; L-methionine biosynthesis via de novo pathway; L-homocysteine from O-succinyl-L-homoserine: step 1/1.</text>
</comment>
<dbReference type="KEGG" id="pstg:E8M01_19475"/>
<comment type="function">
    <text evidence="3">Catalyzes the formation of L-homocysteine from O-succinyl-L-homoserine (OSHS) and hydrogen sulfide.</text>
</comment>
<dbReference type="InterPro" id="IPR015421">
    <property type="entry name" value="PyrdxlP-dep_Trfase_major"/>
</dbReference>
<comment type="subunit">
    <text evidence="3">Homotetramer.</text>
</comment>
<evidence type="ECO:0000256" key="1">
    <source>
        <dbReference type="ARBA" id="ARBA00001933"/>
    </source>
</evidence>
<dbReference type="NCBIfam" id="NF006003">
    <property type="entry name" value="PRK08133.1"/>
    <property type="match status" value="1"/>
</dbReference>
<feature type="modified residue" description="N6-(pyridoxal phosphate)lysine" evidence="3 4">
    <location>
        <position position="212"/>
    </location>
</feature>
<comment type="similarity">
    <text evidence="3">Belongs to the trans-sulfuration enzymes family. MetZ subfamily.</text>
</comment>
<dbReference type="FunFam" id="3.40.640.10:FF:000046">
    <property type="entry name" value="Cystathionine gamma-lyase"/>
    <property type="match status" value="1"/>
</dbReference>
<dbReference type="GO" id="GO:0005737">
    <property type="term" value="C:cytoplasm"/>
    <property type="evidence" value="ECO:0007669"/>
    <property type="project" value="TreeGrafter"/>
</dbReference>
<dbReference type="Proteomes" id="UP000298781">
    <property type="component" value="Chromosome"/>
</dbReference>
<dbReference type="PIRSF" id="PIRSF001434">
    <property type="entry name" value="CGS"/>
    <property type="match status" value="1"/>
</dbReference>
<organism evidence="6 7">
    <name type="scientific">Phreatobacter stygius</name>
    <dbReference type="NCBI Taxonomy" id="1940610"/>
    <lineage>
        <taxon>Bacteria</taxon>
        <taxon>Pseudomonadati</taxon>
        <taxon>Pseudomonadota</taxon>
        <taxon>Alphaproteobacteria</taxon>
        <taxon>Hyphomicrobiales</taxon>
        <taxon>Phreatobacteraceae</taxon>
        <taxon>Phreatobacter</taxon>
    </lineage>
</organism>
<dbReference type="GO" id="GO:0071266">
    <property type="term" value="P:'de novo' L-methionine biosynthetic process"/>
    <property type="evidence" value="ECO:0007669"/>
    <property type="project" value="UniProtKB-UniRule"/>
</dbReference>
<dbReference type="GO" id="GO:0071268">
    <property type="term" value="P:homocysteine biosynthetic process"/>
    <property type="evidence" value="ECO:0007669"/>
    <property type="project" value="InterPro"/>
</dbReference>
<dbReference type="NCBIfam" id="TIGR01325">
    <property type="entry name" value="O_suc_HS_sulf"/>
    <property type="match status" value="1"/>
</dbReference>
<dbReference type="GO" id="GO:0019346">
    <property type="term" value="P:transsulfuration"/>
    <property type="evidence" value="ECO:0007669"/>
    <property type="project" value="InterPro"/>
</dbReference>
<dbReference type="CDD" id="cd00614">
    <property type="entry name" value="CGS_like"/>
    <property type="match status" value="1"/>
</dbReference>
<dbReference type="InterPro" id="IPR000277">
    <property type="entry name" value="Cys/Met-Metab_PyrdxlP-dep_enz"/>
</dbReference>
<dbReference type="EMBL" id="CP039690">
    <property type="protein sequence ID" value="QCI66200.1"/>
    <property type="molecule type" value="Genomic_DNA"/>
</dbReference>
<proteinExistence type="inferred from homology"/>
<dbReference type="UniPathway" id="UPA00051">
    <property type="reaction ID" value="UER00449"/>
</dbReference>
<dbReference type="SUPFAM" id="SSF53383">
    <property type="entry name" value="PLP-dependent transferases"/>
    <property type="match status" value="1"/>
</dbReference>
<dbReference type="PANTHER" id="PTHR11808:SF80">
    <property type="entry name" value="CYSTATHIONINE GAMMA-LYASE"/>
    <property type="match status" value="1"/>
</dbReference>
<accession>A0A4D7B769</accession>
<keyword evidence="3" id="KW-0486">Methionine biosynthesis</keyword>
<dbReference type="FunFam" id="3.90.1150.10:FF:000033">
    <property type="entry name" value="Cystathionine gamma-synthase"/>
    <property type="match status" value="1"/>
</dbReference>
<evidence type="ECO:0000313" key="6">
    <source>
        <dbReference type="EMBL" id="QCI66200.1"/>
    </source>
</evidence>
<evidence type="ECO:0000256" key="2">
    <source>
        <dbReference type="ARBA" id="ARBA00022898"/>
    </source>
</evidence>
<keyword evidence="2 3" id="KW-0663">Pyridoxal phosphate</keyword>
<dbReference type="HAMAP" id="MF_02056">
    <property type="entry name" value="MetZ"/>
    <property type="match status" value="1"/>
</dbReference>
<gene>
    <name evidence="3" type="primary">metZ</name>
    <name evidence="6" type="ORF">E8M01_19475</name>
</gene>
<dbReference type="InterPro" id="IPR015422">
    <property type="entry name" value="PyrdxlP-dep_Trfase_small"/>
</dbReference>
<dbReference type="EC" id="2.5.1.-" evidence="3"/>
<comment type="cofactor">
    <cofactor evidence="1 3 5">
        <name>pyridoxal 5'-phosphate</name>
        <dbReference type="ChEBI" id="CHEBI:597326"/>
    </cofactor>
</comment>
<dbReference type="GO" id="GO:0030170">
    <property type="term" value="F:pyridoxal phosphate binding"/>
    <property type="evidence" value="ECO:0007669"/>
    <property type="project" value="UniProtKB-UniRule"/>
</dbReference>